<feature type="compositionally biased region" description="Acidic residues" evidence="1">
    <location>
        <begin position="86"/>
        <end position="103"/>
    </location>
</feature>
<reference evidence="3" key="2">
    <citation type="submission" date="2022-10" db="EMBL/GenBank/DDBJ databases">
        <authorList>
            <consortium name="ENA_rothamsted_submissions"/>
            <consortium name="culmorum"/>
            <person name="King R."/>
        </authorList>
    </citation>
    <scope>NUCLEOTIDE SEQUENCE</scope>
</reference>
<feature type="compositionally biased region" description="Acidic residues" evidence="1">
    <location>
        <begin position="137"/>
        <end position="162"/>
    </location>
</feature>
<keyword evidence="4" id="KW-1185">Reference proteome</keyword>
<protein>
    <submittedName>
        <fullName evidence="3">Uncharacterized protein</fullName>
    </submittedName>
</protein>
<evidence type="ECO:0000256" key="1">
    <source>
        <dbReference type="SAM" id="MobiDB-lite"/>
    </source>
</evidence>
<feature type="compositionally biased region" description="Polar residues" evidence="1">
    <location>
        <begin position="73"/>
        <end position="84"/>
    </location>
</feature>
<feature type="compositionally biased region" description="Basic residues" evidence="1">
    <location>
        <begin position="237"/>
        <end position="247"/>
    </location>
</feature>
<dbReference type="AlphaFoldDB" id="A0A9P0IYM4"/>
<dbReference type="Proteomes" id="UP001154329">
    <property type="component" value="Chromosome 1"/>
</dbReference>
<accession>A0A9P0IYM4</accession>
<organism evidence="3 4">
    <name type="scientific">Aphis gossypii</name>
    <name type="common">Cotton aphid</name>
    <dbReference type="NCBI Taxonomy" id="80765"/>
    <lineage>
        <taxon>Eukaryota</taxon>
        <taxon>Metazoa</taxon>
        <taxon>Ecdysozoa</taxon>
        <taxon>Arthropoda</taxon>
        <taxon>Hexapoda</taxon>
        <taxon>Insecta</taxon>
        <taxon>Pterygota</taxon>
        <taxon>Neoptera</taxon>
        <taxon>Paraneoptera</taxon>
        <taxon>Hemiptera</taxon>
        <taxon>Sternorrhyncha</taxon>
        <taxon>Aphidomorpha</taxon>
        <taxon>Aphidoidea</taxon>
        <taxon>Aphididae</taxon>
        <taxon>Aphidini</taxon>
        <taxon>Aphis</taxon>
        <taxon>Aphis</taxon>
    </lineage>
</organism>
<feature type="compositionally biased region" description="Basic and acidic residues" evidence="1">
    <location>
        <begin position="104"/>
        <end position="125"/>
    </location>
</feature>
<evidence type="ECO:0000313" key="3">
    <source>
        <dbReference type="EMBL" id="CAH1716565.1"/>
    </source>
</evidence>
<proteinExistence type="predicted"/>
<feature type="compositionally biased region" description="Acidic residues" evidence="1">
    <location>
        <begin position="50"/>
        <end position="67"/>
    </location>
</feature>
<feature type="compositionally biased region" description="Basic residues" evidence="1">
    <location>
        <begin position="166"/>
        <end position="175"/>
    </location>
</feature>
<feature type="compositionally biased region" description="Basic and acidic residues" evidence="1">
    <location>
        <begin position="227"/>
        <end position="236"/>
    </location>
</feature>
<keyword evidence="2" id="KW-0732">Signal</keyword>
<feature type="chain" id="PRO_5040393757" evidence="2">
    <location>
        <begin position="20"/>
        <end position="296"/>
    </location>
</feature>
<gene>
    <name evidence="3" type="ORF">APHIGO_LOCUS3618</name>
</gene>
<feature type="signal peptide" evidence="2">
    <location>
        <begin position="1"/>
        <end position="19"/>
    </location>
</feature>
<dbReference type="OrthoDB" id="6631281at2759"/>
<name>A0A9P0IYM4_APHGO</name>
<evidence type="ECO:0000256" key="2">
    <source>
        <dbReference type="SAM" id="SignalP"/>
    </source>
</evidence>
<feature type="region of interest" description="Disordered" evidence="1">
    <location>
        <begin position="227"/>
        <end position="254"/>
    </location>
</feature>
<feature type="region of interest" description="Disordered" evidence="1">
    <location>
        <begin position="38"/>
        <end position="176"/>
    </location>
</feature>
<reference evidence="3" key="1">
    <citation type="submission" date="2022-02" db="EMBL/GenBank/DDBJ databases">
        <authorList>
            <person name="King R."/>
        </authorList>
    </citation>
    <scope>NUCLEOTIDE SEQUENCE</scope>
</reference>
<evidence type="ECO:0000313" key="4">
    <source>
        <dbReference type="Proteomes" id="UP001154329"/>
    </source>
</evidence>
<dbReference type="EMBL" id="OU899034">
    <property type="protein sequence ID" value="CAH1716565.1"/>
    <property type="molecule type" value="Genomic_DNA"/>
</dbReference>
<sequence>MKRMTVGCKLWLLVVVCVAFLYQDGPQGNGVLCAVKKHDSQSDEGSYPDVTDEDVDDDQDDDDGQNDSDDHSGNTSDGENSHGGTSDDDDGDTDVDDDDDEDHSESNYDKDESHGKNKNKHETNKKSHKGKRRQDHDDDDDGKDIEDDGFDGEAALDEDGEEDKQHCKKNKKSKKNVIAEMKITTTTTITGKPKDILKFLNNGVQPYKPAALDFKKKSSSNLLKEIEGILNKDSKPNKSKSRSKSKSKKESEEDLTEFIRNIVKEGIKKKSSKKMDKDKILITLVKSVLDVLKDSS</sequence>